<gene>
    <name evidence="2" type="ORF">BCF44_108146</name>
</gene>
<name>A0A3E0HH43_9PSEU</name>
<feature type="transmembrane region" description="Helical" evidence="1">
    <location>
        <begin position="60"/>
        <end position="82"/>
    </location>
</feature>
<organism evidence="2 3">
    <name type="scientific">Kutzneria buriramensis</name>
    <dbReference type="NCBI Taxonomy" id="1045776"/>
    <lineage>
        <taxon>Bacteria</taxon>
        <taxon>Bacillati</taxon>
        <taxon>Actinomycetota</taxon>
        <taxon>Actinomycetes</taxon>
        <taxon>Pseudonocardiales</taxon>
        <taxon>Pseudonocardiaceae</taxon>
        <taxon>Kutzneria</taxon>
    </lineage>
</organism>
<protein>
    <submittedName>
        <fullName evidence="2">Uncharacterized protein</fullName>
    </submittedName>
</protein>
<keyword evidence="1" id="KW-0472">Membrane</keyword>
<keyword evidence="1" id="KW-0812">Transmembrane</keyword>
<dbReference type="EMBL" id="QUNO01000008">
    <property type="protein sequence ID" value="REH44666.1"/>
    <property type="molecule type" value="Genomic_DNA"/>
</dbReference>
<evidence type="ECO:0000313" key="3">
    <source>
        <dbReference type="Proteomes" id="UP000256269"/>
    </source>
</evidence>
<feature type="transmembrane region" description="Helical" evidence="1">
    <location>
        <begin position="89"/>
        <end position="109"/>
    </location>
</feature>
<evidence type="ECO:0000256" key="1">
    <source>
        <dbReference type="SAM" id="Phobius"/>
    </source>
</evidence>
<comment type="caution">
    <text evidence="2">The sequence shown here is derived from an EMBL/GenBank/DDBJ whole genome shotgun (WGS) entry which is preliminary data.</text>
</comment>
<dbReference type="RefSeq" id="WP_147328614.1">
    <property type="nucleotide sequence ID" value="NZ_CP144375.1"/>
</dbReference>
<proteinExistence type="predicted"/>
<accession>A0A3E0HH43</accession>
<sequence length="263" mass="27695">MALIVVAALLVPFAGWSWWQPAIIVGGWLVARLARIDRLLRGWDAYAAGVVATGWLANDAGPWACALAFGAAAVAIAVIHLLRTRRLSAFVVTLCAAGLIAGIAGGLGYDIQQRNTAEQQRQQAEQQQRFEAADALPHTPNEVLLALVGAIAKNAPLRGCPLFSPTAAAQFANSIGAPNCATAVGQLATRVTDHDRYNSPFVPGSALSASGGEHVVADGCELDWSGVLGDRDAPPPGPRVGRLELERQQQIGYLIVSYTACQR</sequence>
<keyword evidence="1" id="KW-1133">Transmembrane helix</keyword>
<keyword evidence="3" id="KW-1185">Reference proteome</keyword>
<dbReference type="Proteomes" id="UP000256269">
    <property type="component" value="Unassembled WGS sequence"/>
</dbReference>
<dbReference type="OrthoDB" id="3579684at2"/>
<reference evidence="2 3" key="1">
    <citation type="submission" date="2018-08" db="EMBL/GenBank/DDBJ databases">
        <title>Genomic Encyclopedia of Archaeal and Bacterial Type Strains, Phase II (KMG-II): from individual species to whole genera.</title>
        <authorList>
            <person name="Goeker M."/>
        </authorList>
    </citation>
    <scope>NUCLEOTIDE SEQUENCE [LARGE SCALE GENOMIC DNA]</scope>
    <source>
        <strain evidence="2 3">DSM 45791</strain>
    </source>
</reference>
<dbReference type="AlphaFoldDB" id="A0A3E0HH43"/>
<evidence type="ECO:0000313" key="2">
    <source>
        <dbReference type="EMBL" id="REH44666.1"/>
    </source>
</evidence>